<dbReference type="EMBL" id="FMAF01000010">
    <property type="protein sequence ID" value="SCB37611.1"/>
    <property type="molecule type" value="Genomic_DNA"/>
</dbReference>
<evidence type="ECO:0000313" key="2">
    <source>
        <dbReference type="Proteomes" id="UP000199205"/>
    </source>
</evidence>
<reference evidence="1 2" key="1">
    <citation type="submission" date="2016-08" db="EMBL/GenBank/DDBJ databases">
        <authorList>
            <person name="Seilhamer J.J."/>
        </authorList>
    </citation>
    <scope>NUCLEOTIDE SEQUENCE [LARGE SCALE GENOMIC DNA]</scope>
    <source>
        <strain evidence="1 2">P1-7</strain>
    </source>
</reference>
<organism evidence="1 2">
    <name type="scientific">Rhizobium lusitanum</name>
    <dbReference type="NCBI Taxonomy" id="293958"/>
    <lineage>
        <taxon>Bacteria</taxon>
        <taxon>Pseudomonadati</taxon>
        <taxon>Pseudomonadota</taxon>
        <taxon>Alphaproteobacteria</taxon>
        <taxon>Hyphomicrobiales</taxon>
        <taxon>Rhizobiaceae</taxon>
        <taxon>Rhizobium/Agrobacterium group</taxon>
        <taxon>Rhizobium</taxon>
    </lineage>
</organism>
<gene>
    <name evidence="1" type="ORF">GA0061101_11042</name>
</gene>
<evidence type="ECO:0000313" key="1">
    <source>
        <dbReference type="EMBL" id="SCB37611.1"/>
    </source>
</evidence>
<accession>A0A1C3WCG6</accession>
<name>A0A1C3WCG6_9HYPH</name>
<dbReference type="AlphaFoldDB" id="A0A1C3WCG6"/>
<dbReference type="Proteomes" id="UP000199205">
    <property type="component" value="Unassembled WGS sequence"/>
</dbReference>
<protein>
    <submittedName>
        <fullName evidence="1">Uncharacterized protein</fullName>
    </submittedName>
</protein>
<proteinExistence type="predicted"/>
<sequence>MANRSAGNITPDEWANVIAMDQKAVKAGVMSPEIIPIDLTLSKMIPEGQAIVASHDQAKARDWSRRYHTLIARRNELDQKSAAAHPIHFNAVQSDPCLSPMGKDICTPPPPVQTQQMCSVNYGDTVGLVPCG</sequence>